<dbReference type="AlphaFoldDB" id="A0A7W8UD28"/>
<sequence length="30" mass="3714">MKEKTVLPDFKKRDRDFNSFRTRIWDGTIL</sequence>
<reference evidence="1 2" key="1">
    <citation type="submission" date="2020-08" db="EMBL/GenBank/DDBJ databases">
        <title>Genomic Encyclopedia of Type Strains, Phase IV (KMG-V): Genome sequencing to study the core and pangenomes of soil and plant-associated prokaryotes.</title>
        <authorList>
            <person name="Whitman W."/>
        </authorList>
    </citation>
    <scope>NUCLEOTIDE SEQUENCE [LARGE SCALE GENOMIC DNA]</scope>
    <source>
        <strain evidence="1 2">SEMIA 4084</strain>
    </source>
</reference>
<evidence type="ECO:0000313" key="1">
    <source>
        <dbReference type="EMBL" id="MBB5537179.1"/>
    </source>
</evidence>
<accession>A0A7W8UD28</accession>
<keyword evidence="2" id="KW-1185">Reference proteome</keyword>
<proteinExistence type="predicted"/>
<name>A0A7W8UD28_9HYPH</name>
<protein>
    <submittedName>
        <fullName evidence="1">Uncharacterized protein</fullName>
    </submittedName>
</protein>
<dbReference type="Proteomes" id="UP000585507">
    <property type="component" value="Unassembled WGS sequence"/>
</dbReference>
<comment type="caution">
    <text evidence="1">The sequence shown here is derived from an EMBL/GenBank/DDBJ whole genome shotgun (WGS) entry which is preliminary data.</text>
</comment>
<evidence type="ECO:0000313" key="2">
    <source>
        <dbReference type="Proteomes" id="UP000585507"/>
    </source>
</evidence>
<dbReference type="EMBL" id="JACHBK010000008">
    <property type="protein sequence ID" value="MBB5537179.1"/>
    <property type="molecule type" value="Genomic_DNA"/>
</dbReference>
<organism evidence="1 2">
    <name type="scientific">Rhizobium giardinii</name>
    <dbReference type="NCBI Taxonomy" id="56731"/>
    <lineage>
        <taxon>Bacteria</taxon>
        <taxon>Pseudomonadati</taxon>
        <taxon>Pseudomonadota</taxon>
        <taxon>Alphaproteobacteria</taxon>
        <taxon>Hyphomicrobiales</taxon>
        <taxon>Rhizobiaceae</taxon>
        <taxon>Rhizobium/Agrobacterium group</taxon>
        <taxon>Rhizobium</taxon>
    </lineage>
</organism>
<gene>
    <name evidence="1" type="ORF">GGD55_003894</name>
</gene>